<evidence type="ECO:0000313" key="2">
    <source>
        <dbReference type="EMBL" id="PGH27555.1"/>
    </source>
</evidence>
<gene>
    <name evidence="2" type="ORF">AJ80_00796</name>
</gene>
<dbReference type="Proteomes" id="UP000224634">
    <property type="component" value="Unassembled WGS sequence"/>
</dbReference>
<keyword evidence="3" id="KW-1185">Reference proteome</keyword>
<reference evidence="2 3" key="1">
    <citation type="submission" date="2017-10" db="EMBL/GenBank/DDBJ databases">
        <title>Comparative genomics in systemic dimorphic fungi from Ajellomycetaceae.</title>
        <authorList>
            <person name="Munoz J.F."/>
            <person name="Mcewen J.G."/>
            <person name="Clay O.K."/>
            <person name="Cuomo C.A."/>
        </authorList>
    </citation>
    <scope>NUCLEOTIDE SEQUENCE [LARGE SCALE GENOMIC DNA]</scope>
    <source>
        <strain evidence="2 3">UAMH7299</strain>
    </source>
</reference>
<protein>
    <recommendedName>
        <fullName evidence="4">F-box domain-containing protein</fullName>
    </recommendedName>
</protein>
<dbReference type="InterPro" id="IPR036047">
    <property type="entry name" value="F-box-like_dom_sf"/>
</dbReference>
<comment type="caution">
    <text evidence="2">The sequence shown here is derived from an EMBL/GenBank/DDBJ whole genome shotgun (WGS) entry which is preliminary data.</text>
</comment>
<organism evidence="2 3">
    <name type="scientific">Polytolypa hystricis (strain UAMH7299)</name>
    <dbReference type="NCBI Taxonomy" id="1447883"/>
    <lineage>
        <taxon>Eukaryota</taxon>
        <taxon>Fungi</taxon>
        <taxon>Dikarya</taxon>
        <taxon>Ascomycota</taxon>
        <taxon>Pezizomycotina</taxon>
        <taxon>Eurotiomycetes</taxon>
        <taxon>Eurotiomycetidae</taxon>
        <taxon>Onygenales</taxon>
        <taxon>Onygenales incertae sedis</taxon>
        <taxon>Polytolypa</taxon>
    </lineage>
</organism>
<dbReference type="OrthoDB" id="408631at2759"/>
<accession>A0A2B7Z1S7</accession>
<evidence type="ECO:0000256" key="1">
    <source>
        <dbReference type="SAM" id="MobiDB-lite"/>
    </source>
</evidence>
<evidence type="ECO:0000313" key="3">
    <source>
        <dbReference type="Proteomes" id="UP000224634"/>
    </source>
</evidence>
<name>A0A2B7Z1S7_POLH7</name>
<feature type="region of interest" description="Disordered" evidence="1">
    <location>
        <begin position="652"/>
        <end position="702"/>
    </location>
</feature>
<proteinExistence type="predicted"/>
<dbReference type="InterPro" id="IPR032675">
    <property type="entry name" value="LRR_dom_sf"/>
</dbReference>
<dbReference type="EMBL" id="PDNA01000006">
    <property type="protein sequence ID" value="PGH27555.1"/>
    <property type="molecule type" value="Genomic_DNA"/>
</dbReference>
<dbReference type="Gene3D" id="3.80.10.10">
    <property type="entry name" value="Ribonuclease Inhibitor"/>
    <property type="match status" value="1"/>
</dbReference>
<sequence length="771" mass="84913">MENPPPSYEVATARDAWRIVAHYIPSSDLCAVSLVSRRWHEIFVPFLWGAPASHFVADKEAGHAALTRFRRVLKRSRLWVRELTHTLHLSSAPSGIYGGPKPSWLLELLEYLPNLQSLLVSQLPLFDHNSLMTLRTTPDEAPRQVYNLRLLLAASETNATASGLGEALLHFPRLAYLDLSYTRPSKDLSILHAISQLKNLQVLKVRGVGLKDEDAGRLATAIQARVRLLDVRNNLLTDMGLIYFLQNCFLPLSIREERATAGAASHYEWSQSDSPFSNILGADSFRNESLDSHFLKQLTVPLTGRFMVEDLSHVGITHIYIADNYVSADGLVALIKSSRLHVFDAGTMNGPGTNRPGTRAQFATPLGTEKLIPVFTSLSVKNMTYLRVHHAVIASVYLPDPESHSLHDPQTQGDSLLDSHESQFRLRGRKIVYQPANGRSSGDALPSSGKAEPSELPRDDNKADVYSLQAPDRKIQTQFSSNQARDDLIQKLLAKRARGCSLSPNGNIDRNFLSLHPSHLSNLRTLVLTDMPSSVPVSSHIVSNLIRFITACGDEALLSSLEAQASYSLPPGRSRLSAEQHLAKSLFGLERIIIEITSVAKTEGLTAWTAQGHHTPSAGKSSTEDPDSENLWAAAANDFSFFSQGESGVSDGDVNFNLDDDDSDSTPNFGIPKSRSRGEKSSHSQGKLPSRSAPKQPVPPQEPDIDVVAALAAFRRSRKATYEELVLRTGKMQMSPEERPVSLSSPADIESLYVEGFWKGEVKIVRNVLLK</sequence>
<feature type="region of interest" description="Disordered" evidence="1">
    <location>
        <begin position="429"/>
        <end position="460"/>
    </location>
</feature>
<dbReference type="AlphaFoldDB" id="A0A2B7Z1S7"/>
<evidence type="ECO:0008006" key="4">
    <source>
        <dbReference type="Google" id="ProtNLM"/>
    </source>
</evidence>
<dbReference type="SUPFAM" id="SSF81383">
    <property type="entry name" value="F-box domain"/>
    <property type="match status" value="1"/>
</dbReference>
<dbReference type="SUPFAM" id="SSF52047">
    <property type="entry name" value="RNI-like"/>
    <property type="match status" value="1"/>
</dbReference>